<keyword evidence="2" id="KW-0430">Lectin</keyword>
<reference evidence="4" key="1">
    <citation type="submission" date="2020-01" db="EMBL/GenBank/DDBJ databases">
        <authorList>
            <person name="Mishra B."/>
        </authorList>
    </citation>
    <scope>NUCLEOTIDE SEQUENCE [LARGE SCALE GENOMIC DNA]</scope>
</reference>
<dbReference type="PANTHER" id="PTHR32401">
    <property type="entry name" value="CONCANAVALIN A-LIKE LECTIN FAMILY PROTEIN"/>
    <property type="match status" value="1"/>
</dbReference>
<organism evidence="4 5">
    <name type="scientific">Microthlaspi erraticum</name>
    <dbReference type="NCBI Taxonomy" id="1685480"/>
    <lineage>
        <taxon>Eukaryota</taxon>
        <taxon>Viridiplantae</taxon>
        <taxon>Streptophyta</taxon>
        <taxon>Embryophyta</taxon>
        <taxon>Tracheophyta</taxon>
        <taxon>Spermatophyta</taxon>
        <taxon>Magnoliopsida</taxon>
        <taxon>eudicotyledons</taxon>
        <taxon>Gunneridae</taxon>
        <taxon>Pentapetalae</taxon>
        <taxon>rosids</taxon>
        <taxon>malvids</taxon>
        <taxon>Brassicales</taxon>
        <taxon>Brassicaceae</taxon>
        <taxon>Coluteocarpeae</taxon>
        <taxon>Microthlaspi</taxon>
    </lineage>
</organism>
<protein>
    <recommendedName>
        <fullName evidence="3">Legume lectin domain-containing protein</fullName>
    </recommendedName>
</protein>
<name>A0A6D2J9L4_9BRAS</name>
<evidence type="ECO:0000256" key="2">
    <source>
        <dbReference type="ARBA" id="ARBA00022734"/>
    </source>
</evidence>
<comment type="caution">
    <text evidence="4">The sequence shown here is derived from an EMBL/GenBank/DDBJ whole genome shotgun (WGS) entry which is preliminary data.</text>
</comment>
<dbReference type="Gene3D" id="2.60.120.200">
    <property type="match status" value="1"/>
</dbReference>
<dbReference type="GO" id="GO:0030246">
    <property type="term" value="F:carbohydrate binding"/>
    <property type="evidence" value="ECO:0007669"/>
    <property type="project" value="UniProtKB-KW"/>
</dbReference>
<keyword evidence="5" id="KW-1185">Reference proteome</keyword>
<evidence type="ECO:0000313" key="4">
    <source>
        <dbReference type="EMBL" id="CAA7033720.1"/>
    </source>
</evidence>
<dbReference type="InterPro" id="IPR013320">
    <property type="entry name" value="ConA-like_dom_sf"/>
</dbReference>
<gene>
    <name evidence="4" type="ORF">MERR_LOCUS20955</name>
</gene>
<evidence type="ECO:0000259" key="3">
    <source>
        <dbReference type="Pfam" id="PF00139"/>
    </source>
</evidence>
<dbReference type="Pfam" id="PF00139">
    <property type="entry name" value="Lectin_legB"/>
    <property type="match status" value="1"/>
</dbReference>
<dbReference type="InterPro" id="IPR050258">
    <property type="entry name" value="Leguminous_Lectin"/>
</dbReference>
<evidence type="ECO:0000256" key="1">
    <source>
        <dbReference type="ARBA" id="ARBA00007606"/>
    </source>
</evidence>
<dbReference type="Proteomes" id="UP000467841">
    <property type="component" value="Unassembled WGS sequence"/>
</dbReference>
<feature type="domain" description="Legume lectin" evidence="3">
    <location>
        <begin position="1"/>
        <end position="81"/>
    </location>
</feature>
<accession>A0A6D2J9L4</accession>
<dbReference type="PANTHER" id="PTHR32401:SF50">
    <property type="entry name" value="OS07G0133000 PROTEIN"/>
    <property type="match status" value="1"/>
</dbReference>
<dbReference type="AlphaFoldDB" id="A0A6D2J9L4"/>
<dbReference type="SUPFAM" id="SSF49899">
    <property type="entry name" value="Concanavalin A-like lectins/glucanases"/>
    <property type="match status" value="1"/>
</dbReference>
<evidence type="ECO:0000313" key="5">
    <source>
        <dbReference type="Proteomes" id="UP000467841"/>
    </source>
</evidence>
<proteinExistence type="inferred from homology"/>
<dbReference type="EMBL" id="CACVBM020001137">
    <property type="protein sequence ID" value="CAA7033720.1"/>
    <property type="molecule type" value="Genomic_DNA"/>
</dbReference>
<sequence>MQVWVDYDGLSHKIDVTMAPFNEDKPRKPLVSTVKDLSSVLLQDMFVGFSSSTGLLRRNILFWVEFQVKGKAPPLALSELPKLPKFPRSRPTTIQRFYKKGCH</sequence>
<dbReference type="OrthoDB" id="1434080at2759"/>
<comment type="similarity">
    <text evidence="1">Belongs to the leguminous lectin family.</text>
</comment>
<dbReference type="InterPro" id="IPR001220">
    <property type="entry name" value="Legume_lectin_dom"/>
</dbReference>